<comment type="caution">
    <text evidence="2">The sequence shown here is derived from an EMBL/GenBank/DDBJ whole genome shotgun (WGS) entry which is preliminary data.</text>
</comment>
<evidence type="ECO:0000313" key="3">
    <source>
        <dbReference type="Proteomes" id="UP001164929"/>
    </source>
</evidence>
<dbReference type="Proteomes" id="UP001164929">
    <property type="component" value="Chromosome 19"/>
</dbReference>
<reference evidence="2" key="1">
    <citation type="journal article" date="2023" name="Mol. Ecol. Resour.">
        <title>Chromosome-level genome assembly of a triploid poplar Populus alba 'Berolinensis'.</title>
        <authorList>
            <person name="Chen S."/>
            <person name="Yu Y."/>
            <person name="Wang X."/>
            <person name="Wang S."/>
            <person name="Zhang T."/>
            <person name="Zhou Y."/>
            <person name="He R."/>
            <person name="Meng N."/>
            <person name="Wang Y."/>
            <person name="Liu W."/>
            <person name="Liu Z."/>
            <person name="Liu J."/>
            <person name="Guo Q."/>
            <person name="Huang H."/>
            <person name="Sederoff R.R."/>
            <person name="Wang G."/>
            <person name="Qu G."/>
            <person name="Chen S."/>
        </authorList>
    </citation>
    <scope>NUCLEOTIDE SEQUENCE</scope>
    <source>
        <strain evidence="2">SC-2020</strain>
    </source>
</reference>
<evidence type="ECO:0000256" key="1">
    <source>
        <dbReference type="SAM" id="MobiDB-lite"/>
    </source>
</evidence>
<sequence length="54" mass="6269">MIHLSRLDRLTKSTRTPNHRPKEKQKTKGSQETQNQTNNQVTTLYLPTTSLFLS</sequence>
<dbReference type="AlphaFoldDB" id="A0AAD6L9N4"/>
<feature type="compositionally biased region" description="Low complexity" evidence="1">
    <location>
        <begin position="31"/>
        <end position="43"/>
    </location>
</feature>
<feature type="compositionally biased region" description="Basic and acidic residues" evidence="1">
    <location>
        <begin position="1"/>
        <end position="11"/>
    </location>
</feature>
<evidence type="ECO:0000313" key="2">
    <source>
        <dbReference type="EMBL" id="KAJ6952864.1"/>
    </source>
</evidence>
<gene>
    <name evidence="2" type="ORF">NC653_041877</name>
</gene>
<feature type="compositionally biased region" description="Basic residues" evidence="1">
    <location>
        <begin position="17"/>
        <end position="27"/>
    </location>
</feature>
<name>A0AAD6L9N4_9ROSI</name>
<organism evidence="2 3">
    <name type="scientific">Populus alba x Populus x berolinensis</name>
    <dbReference type="NCBI Taxonomy" id="444605"/>
    <lineage>
        <taxon>Eukaryota</taxon>
        <taxon>Viridiplantae</taxon>
        <taxon>Streptophyta</taxon>
        <taxon>Embryophyta</taxon>
        <taxon>Tracheophyta</taxon>
        <taxon>Spermatophyta</taxon>
        <taxon>Magnoliopsida</taxon>
        <taxon>eudicotyledons</taxon>
        <taxon>Gunneridae</taxon>
        <taxon>Pentapetalae</taxon>
        <taxon>rosids</taxon>
        <taxon>fabids</taxon>
        <taxon>Malpighiales</taxon>
        <taxon>Salicaceae</taxon>
        <taxon>Saliceae</taxon>
        <taxon>Populus</taxon>
    </lineage>
</organism>
<proteinExistence type="predicted"/>
<accession>A0AAD6L9N4</accession>
<keyword evidence="3" id="KW-1185">Reference proteome</keyword>
<protein>
    <submittedName>
        <fullName evidence="2">Uncharacterized protein</fullName>
    </submittedName>
</protein>
<feature type="region of interest" description="Disordered" evidence="1">
    <location>
        <begin position="1"/>
        <end position="54"/>
    </location>
</feature>
<feature type="compositionally biased region" description="Polar residues" evidence="1">
    <location>
        <begin position="45"/>
        <end position="54"/>
    </location>
</feature>
<dbReference type="EMBL" id="JAQIZT010000019">
    <property type="protein sequence ID" value="KAJ6952864.1"/>
    <property type="molecule type" value="Genomic_DNA"/>
</dbReference>